<feature type="compositionally biased region" description="Low complexity" evidence="1">
    <location>
        <begin position="353"/>
        <end position="386"/>
    </location>
</feature>
<dbReference type="EMBL" id="JBITGY010000008">
    <property type="protein sequence ID" value="MFI6501420.1"/>
    <property type="molecule type" value="Genomic_DNA"/>
</dbReference>
<protein>
    <recommendedName>
        <fullName evidence="4">WXG100 family type VII secretion target</fullName>
    </recommendedName>
</protein>
<feature type="compositionally biased region" description="Gly residues" evidence="1">
    <location>
        <begin position="282"/>
        <end position="307"/>
    </location>
</feature>
<feature type="region of interest" description="Disordered" evidence="1">
    <location>
        <begin position="1"/>
        <end position="21"/>
    </location>
</feature>
<evidence type="ECO:0000313" key="2">
    <source>
        <dbReference type="EMBL" id="MFI6501420.1"/>
    </source>
</evidence>
<feature type="compositionally biased region" description="Low complexity" evidence="1">
    <location>
        <begin position="137"/>
        <end position="146"/>
    </location>
</feature>
<evidence type="ECO:0000256" key="1">
    <source>
        <dbReference type="SAM" id="MobiDB-lite"/>
    </source>
</evidence>
<keyword evidence="3" id="KW-1185">Reference proteome</keyword>
<feature type="compositionally biased region" description="Basic and acidic residues" evidence="1">
    <location>
        <begin position="171"/>
        <end position="181"/>
    </location>
</feature>
<dbReference type="SUPFAM" id="SSF140453">
    <property type="entry name" value="EsxAB dimer-like"/>
    <property type="match status" value="1"/>
</dbReference>
<dbReference type="Proteomes" id="UP001612741">
    <property type="component" value="Unassembled WGS sequence"/>
</dbReference>
<gene>
    <name evidence="2" type="ORF">ACIBG2_28855</name>
</gene>
<evidence type="ECO:0000313" key="3">
    <source>
        <dbReference type="Proteomes" id="UP001612741"/>
    </source>
</evidence>
<dbReference type="InterPro" id="IPR036689">
    <property type="entry name" value="ESAT-6-like_sf"/>
</dbReference>
<feature type="region of interest" description="Disordered" evidence="1">
    <location>
        <begin position="212"/>
        <end position="463"/>
    </location>
</feature>
<dbReference type="RefSeq" id="WP_397085991.1">
    <property type="nucleotide sequence ID" value="NZ_JBITGY010000008.1"/>
</dbReference>
<comment type="caution">
    <text evidence="2">The sequence shown here is derived from an EMBL/GenBank/DDBJ whole genome shotgun (WGS) entry which is preliminary data.</text>
</comment>
<organism evidence="2 3">
    <name type="scientific">Nonomuraea typhae</name>
    <dbReference type="NCBI Taxonomy" id="2603600"/>
    <lineage>
        <taxon>Bacteria</taxon>
        <taxon>Bacillati</taxon>
        <taxon>Actinomycetota</taxon>
        <taxon>Actinomycetes</taxon>
        <taxon>Streptosporangiales</taxon>
        <taxon>Streptosporangiaceae</taxon>
        <taxon>Nonomuraea</taxon>
    </lineage>
</organism>
<feature type="compositionally biased region" description="Gly residues" evidence="1">
    <location>
        <begin position="397"/>
        <end position="409"/>
    </location>
</feature>
<evidence type="ECO:0008006" key="4">
    <source>
        <dbReference type="Google" id="ProtNLM"/>
    </source>
</evidence>
<feature type="compositionally biased region" description="Low complexity" evidence="1">
    <location>
        <begin position="410"/>
        <end position="428"/>
    </location>
</feature>
<name>A0ABW7YZS3_9ACTN</name>
<accession>A0ABW7YZS3</accession>
<feature type="compositionally biased region" description="Basic and acidic residues" evidence="1">
    <location>
        <begin position="435"/>
        <end position="457"/>
    </location>
</feature>
<feature type="region of interest" description="Disordered" evidence="1">
    <location>
        <begin position="119"/>
        <end position="182"/>
    </location>
</feature>
<feature type="compositionally biased region" description="Gly residues" evidence="1">
    <location>
        <begin position="247"/>
        <end position="274"/>
    </location>
</feature>
<reference evidence="2 3" key="1">
    <citation type="submission" date="2024-10" db="EMBL/GenBank/DDBJ databases">
        <title>The Natural Products Discovery Center: Release of the First 8490 Sequenced Strains for Exploring Actinobacteria Biosynthetic Diversity.</title>
        <authorList>
            <person name="Kalkreuter E."/>
            <person name="Kautsar S.A."/>
            <person name="Yang D."/>
            <person name="Bader C.D."/>
            <person name="Teijaro C.N."/>
            <person name="Fluegel L."/>
            <person name="Davis C.M."/>
            <person name="Simpson J.R."/>
            <person name="Lauterbach L."/>
            <person name="Steele A.D."/>
            <person name="Gui C."/>
            <person name="Meng S."/>
            <person name="Li G."/>
            <person name="Viehrig K."/>
            <person name="Ye F."/>
            <person name="Su P."/>
            <person name="Kiefer A.F."/>
            <person name="Nichols A."/>
            <person name="Cepeda A.J."/>
            <person name="Yan W."/>
            <person name="Fan B."/>
            <person name="Jiang Y."/>
            <person name="Adhikari A."/>
            <person name="Zheng C.-J."/>
            <person name="Schuster L."/>
            <person name="Cowan T.M."/>
            <person name="Smanski M.J."/>
            <person name="Chevrette M.G."/>
            <person name="De Carvalho L.P.S."/>
            <person name="Shen B."/>
        </authorList>
    </citation>
    <scope>NUCLEOTIDE SEQUENCE [LARGE SCALE GENOMIC DNA]</scope>
    <source>
        <strain evidence="2 3">NPDC050545</strain>
    </source>
</reference>
<proteinExistence type="predicted"/>
<sequence length="463" mass="46879">MTKSGSLPIRDPARQPQNVPVANSAEEIKKWLEATNPTAVTAASQTYANAAKAIDTLVNALPGLAGQLAGVWTSDSSPTAQRALQMLHATGAELSFKMQLLSTALKTYGEVHLPEARKKISQVEMPEKDAPPPPPAKSESPVVTTTPKPPSSAPPASTATPKPEPGPAPKPPDDPAARNREAQQILQTLNGQIVNLWTTDVPAAVEYELPEVSLPGDLGGGRPYQLPTGGPYQSIFGEDGPGSRNDPGGGDNLPGGNNGGQPGNPGGDKPGGPDGKNPDKPGGPGDKPGGDQPGGDQPGGDQPGGGEKPGDGTQQPPKPGGERPGDGTAPPVIGAENNTTTTPDVRDPRATETSSVPPTITTPTITTPTTTPFTPTVSTPTPTPTTGLPPGAPAVIGGSGAMGGAGTQAGGQAARSNPMGMMPFMPLGGAAGPDGEDHERTTYLSEDRDAWSAHHEVTTPVID</sequence>